<evidence type="ECO:0000313" key="2">
    <source>
        <dbReference type="EMBL" id="KAJ3639777.1"/>
    </source>
</evidence>
<dbReference type="AlphaFoldDB" id="A0AA38HNB2"/>
<name>A0AA38HNB2_9CUCU</name>
<protein>
    <submittedName>
        <fullName evidence="2">Uncharacterized protein</fullName>
    </submittedName>
</protein>
<accession>A0AA38HNB2</accession>
<feature type="region of interest" description="Disordered" evidence="1">
    <location>
        <begin position="44"/>
        <end position="80"/>
    </location>
</feature>
<sequence length="122" mass="13952">MHSPSKQLPNYVKRKLFRINMHPSIFPATKGENCKTTALDGEFAKGEQNNHQIHRNRSRKDSSPLFSHSPKSYKFQPRQRQKQVATMAYAMCIFTVMYSTDTANRGAGRDGLTPTPPNTVYY</sequence>
<evidence type="ECO:0000313" key="3">
    <source>
        <dbReference type="Proteomes" id="UP001168821"/>
    </source>
</evidence>
<keyword evidence="3" id="KW-1185">Reference proteome</keyword>
<dbReference type="Proteomes" id="UP001168821">
    <property type="component" value="Unassembled WGS sequence"/>
</dbReference>
<evidence type="ECO:0000256" key="1">
    <source>
        <dbReference type="SAM" id="MobiDB-lite"/>
    </source>
</evidence>
<reference evidence="2" key="1">
    <citation type="journal article" date="2023" name="G3 (Bethesda)">
        <title>Whole genome assemblies of Zophobas morio and Tenebrio molitor.</title>
        <authorList>
            <person name="Kaur S."/>
            <person name="Stinson S.A."/>
            <person name="diCenzo G.C."/>
        </authorList>
    </citation>
    <scope>NUCLEOTIDE SEQUENCE</scope>
    <source>
        <strain evidence="2">QUZm001</strain>
    </source>
</reference>
<gene>
    <name evidence="2" type="ORF">Zmor_003116</name>
</gene>
<dbReference type="EMBL" id="JALNTZ010000010">
    <property type="protein sequence ID" value="KAJ3639777.1"/>
    <property type="molecule type" value="Genomic_DNA"/>
</dbReference>
<proteinExistence type="predicted"/>
<comment type="caution">
    <text evidence="2">The sequence shown here is derived from an EMBL/GenBank/DDBJ whole genome shotgun (WGS) entry which is preliminary data.</text>
</comment>
<organism evidence="2 3">
    <name type="scientific">Zophobas morio</name>
    <dbReference type="NCBI Taxonomy" id="2755281"/>
    <lineage>
        <taxon>Eukaryota</taxon>
        <taxon>Metazoa</taxon>
        <taxon>Ecdysozoa</taxon>
        <taxon>Arthropoda</taxon>
        <taxon>Hexapoda</taxon>
        <taxon>Insecta</taxon>
        <taxon>Pterygota</taxon>
        <taxon>Neoptera</taxon>
        <taxon>Endopterygota</taxon>
        <taxon>Coleoptera</taxon>
        <taxon>Polyphaga</taxon>
        <taxon>Cucujiformia</taxon>
        <taxon>Tenebrionidae</taxon>
        <taxon>Zophobas</taxon>
    </lineage>
</organism>